<keyword evidence="2" id="KW-1185">Reference proteome</keyword>
<dbReference type="EMBL" id="JACTNF010000042">
    <property type="protein sequence ID" value="MBO1077104.1"/>
    <property type="molecule type" value="Genomic_DNA"/>
</dbReference>
<protein>
    <submittedName>
        <fullName evidence="1">Uncharacterized protein</fullName>
    </submittedName>
</protein>
<organism evidence="1 2">
    <name type="scientific">Roseomonas marmotae</name>
    <dbReference type="NCBI Taxonomy" id="2768161"/>
    <lineage>
        <taxon>Bacteria</taxon>
        <taxon>Pseudomonadati</taxon>
        <taxon>Pseudomonadota</taxon>
        <taxon>Alphaproteobacteria</taxon>
        <taxon>Acetobacterales</taxon>
        <taxon>Roseomonadaceae</taxon>
        <taxon>Roseomonas</taxon>
    </lineage>
</organism>
<comment type="caution">
    <text evidence="1">The sequence shown here is derived from an EMBL/GenBank/DDBJ whole genome shotgun (WGS) entry which is preliminary data.</text>
</comment>
<accession>A0ABS3KI24</accession>
<name>A0ABS3KI24_9PROT</name>
<evidence type="ECO:0000313" key="1">
    <source>
        <dbReference type="EMBL" id="MBO1077104.1"/>
    </source>
</evidence>
<sequence>MIPDNDKALISPKVVGAEQTVRHICLSEDERHMAGQDPRLSRSGIIPSAICSARRFMGGPKPAAEAGGGVA</sequence>
<reference evidence="1 2" key="1">
    <citation type="submission" date="2020-09" db="EMBL/GenBank/DDBJ databases">
        <title>Roseomonas.</title>
        <authorList>
            <person name="Zhu W."/>
        </authorList>
    </citation>
    <scope>NUCLEOTIDE SEQUENCE [LARGE SCALE GENOMIC DNA]</scope>
    <source>
        <strain evidence="1 2">1311</strain>
    </source>
</reference>
<evidence type="ECO:0000313" key="2">
    <source>
        <dbReference type="Proteomes" id="UP001518990"/>
    </source>
</evidence>
<dbReference type="Proteomes" id="UP001518990">
    <property type="component" value="Unassembled WGS sequence"/>
</dbReference>
<gene>
    <name evidence="1" type="ORF">IAI60_21075</name>
</gene>
<proteinExistence type="predicted"/>
<dbReference type="RefSeq" id="WP_207450951.1">
    <property type="nucleotide sequence ID" value="NZ_CP061094.1"/>
</dbReference>